<evidence type="ECO:0000313" key="7">
    <source>
        <dbReference type="EMBL" id="KAK4763511.1"/>
    </source>
</evidence>
<evidence type="ECO:0000256" key="3">
    <source>
        <dbReference type="ARBA" id="ARBA00022525"/>
    </source>
</evidence>
<comment type="caution">
    <text evidence="7">The sequence shown here is derived from an EMBL/GenBank/DDBJ whole genome shotgun (WGS) entry which is preliminary data.</text>
</comment>
<reference evidence="7 8" key="1">
    <citation type="journal article" date="2023" name="Hortic Res">
        <title>Pangenome of water caltrop reveals structural variations and asymmetric subgenome divergence after allopolyploidization.</title>
        <authorList>
            <person name="Zhang X."/>
            <person name="Chen Y."/>
            <person name="Wang L."/>
            <person name="Yuan Y."/>
            <person name="Fang M."/>
            <person name="Shi L."/>
            <person name="Lu R."/>
            <person name="Comes H.P."/>
            <person name="Ma Y."/>
            <person name="Chen Y."/>
            <person name="Huang G."/>
            <person name="Zhou Y."/>
            <person name="Zheng Z."/>
            <person name="Qiu Y."/>
        </authorList>
    </citation>
    <scope>NUCLEOTIDE SEQUENCE [LARGE SCALE GENOMIC DNA]</scope>
    <source>
        <tissue evidence="7">Roots</tissue>
    </source>
</reference>
<dbReference type="Gene3D" id="2.40.40.10">
    <property type="entry name" value="RlpA-like domain"/>
    <property type="match status" value="1"/>
</dbReference>
<comment type="similarity">
    <text evidence="2">Belongs to the kiwellin family.</text>
</comment>
<keyword evidence="3" id="KW-0964">Secreted</keyword>
<feature type="signal peptide" evidence="6">
    <location>
        <begin position="1"/>
        <end position="29"/>
    </location>
</feature>
<dbReference type="EMBL" id="JAXIOK010000008">
    <property type="protein sequence ID" value="KAK4763511.1"/>
    <property type="molecule type" value="Genomic_DNA"/>
</dbReference>
<proteinExistence type="inferred from homology"/>
<dbReference type="InterPro" id="IPR036908">
    <property type="entry name" value="RlpA-like_sf"/>
</dbReference>
<feature type="chain" id="PRO_5043015751" description="Kiwellin" evidence="6">
    <location>
        <begin position="30"/>
        <end position="225"/>
    </location>
</feature>
<dbReference type="SUPFAM" id="SSF50685">
    <property type="entry name" value="Barwin-like endoglucanases"/>
    <property type="match status" value="1"/>
</dbReference>
<keyword evidence="8" id="KW-1185">Reference proteome</keyword>
<gene>
    <name evidence="7" type="ORF">SAY87_012949</name>
</gene>
<accession>A0AAN7KB15</accession>
<dbReference type="Proteomes" id="UP001345219">
    <property type="component" value="Chromosome 11"/>
</dbReference>
<evidence type="ECO:0000256" key="4">
    <source>
        <dbReference type="ARBA" id="ARBA00022729"/>
    </source>
</evidence>
<evidence type="ECO:0000256" key="2">
    <source>
        <dbReference type="ARBA" id="ARBA00005592"/>
    </source>
</evidence>
<evidence type="ECO:0000256" key="1">
    <source>
        <dbReference type="ARBA" id="ARBA00004613"/>
    </source>
</evidence>
<protein>
    <recommendedName>
        <fullName evidence="9">Kiwellin</fullName>
    </recommendedName>
</protein>
<organism evidence="7 8">
    <name type="scientific">Trapa incisa</name>
    <dbReference type="NCBI Taxonomy" id="236973"/>
    <lineage>
        <taxon>Eukaryota</taxon>
        <taxon>Viridiplantae</taxon>
        <taxon>Streptophyta</taxon>
        <taxon>Embryophyta</taxon>
        <taxon>Tracheophyta</taxon>
        <taxon>Spermatophyta</taxon>
        <taxon>Magnoliopsida</taxon>
        <taxon>eudicotyledons</taxon>
        <taxon>Gunneridae</taxon>
        <taxon>Pentapetalae</taxon>
        <taxon>rosids</taxon>
        <taxon>malvids</taxon>
        <taxon>Myrtales</taxon>
        <taxon>Lythraceae</taxon>
        <taxon>Trapa</taxon>
    </lineage>
</organism>
<comment type="subcellular location">
    <subcellularLocation>
        <location evidence="1">Secreted</location>
    </subcellularLocation>
</comment>
<sequence length="225" mass="23753">MERAPTGTLMVATVSFFLVLASLPCPSTAISYCGGPCRTLNDCNGQLICIDGRCADDPDIGTHICRNSPPPPRTPSPPSDPTCRSSGNLNCKGIFYPQYTCSPPVTTSTPAILTENDFSPGGEGGYPSECDGHYHANSELIVALSTGWYAGGSRCGRKIRITSLKTGMTTTAKVVDECDSVNGCDAEHAGQPPCRNNIVDGSSAVWKALGLNIDVGEEKIMWSMV</sequence>
<dbReference type="GO" id="GO:0005576">
    <property type="term" value="C:extracellular region"/>
    <property type="evidence" value="ECO:0007669"/>
    <property type="project" value="UniProtKB-SubCell"/>
</dbReference>
<feature type="region of interest" description="Disordered" evidence="5">
    <location>
        <begin position="65"/>
        <end position="84"/>
    </location>
</feature>
<evidence type="ECO:0000256" key="5">
    <source>
        <dbReference type="SAM" id="MobiDB-lite"/>
    </source>
</evidence>
<feature type="compositionally biased region" description="Pro residues" evidence="5">
    <location>
        <begin position="68"/>
        <end position="80"/>
    </location>
</feature>
<evidence type="ECO:0008006" key="9">
    <source>
        <dbReference type="Google" id="ProtNLM"/>
    </source>
</evidence>
<dbReference type="CDD" id="cd22270">
    <property type="entry name" value="DPBB_kiwellin-like"/>
    <property type="match status" value="1"/>
</dbReference>
<dbReference type="InterPro" id="IPR039271">
    <property type="entry name" value="Kiwellin-like"/>
</dbReference>
<dbReference type="PANTHER" id="PTHR33191:SF9">
    <property type="entry name" value="RIPENING-RELATED PROTEIN 2-RELATED"/>
    <property type="match status" value="1"/>
</dbReference>
<keyword evidence="4 6" id="KW-0732">Signal</keyword>
<dbReference type="AlphaFoldDB" id="A0AAN7KB15"/>
<evidence type="ECO:0000313" key="8">
    <source>
        <dbReference type="Proteomes" id="UP001345219"/>
    </source>
</evidence>
<evidence type="ECO:0000256" key="6">
    <source>
        <dbReference type="SAM" id="SignalP"/>
    </source>
</evidence>
<name>A0AAN7KB15_9MYRT</name>
<dbReference type="Pfam" id="PF24300">
    <property type="entry name" value="KWL1"/>
    <property type="match status" value="1"/>
</dbReference>
<dbReference type="PANTHER" id="PTHR33191">
    <property type="entry name" value="RIPENING-RELATED PROTEIN 2-RELATED"/>
    <property type="match status" value="1"/>
</dbReference>